<protein>
    <submittedName>
        <fullName evidence="2">Uncharacterized protein</fullName>
    </submittedName>
</protein>
<proteinExistence type="predicted"/>
<dbReference type="Pfam" id="PF11022">
    <property type="entry name" value="ATP19"/>
    <property type="match status" value="1"/>
</dbReference>
<reference evidence="3" key="2">
    <citation type="submission" date="2015-01" db="EMBL/GenBank/DDBJ databases">
        <title>Evolutionary Origins and Diversification of the Mycorrhizal Mutualists.</title>
        <authorList>
            <consortium name="DOE Joint Genome Institute"/>
            <consortium name="Mycorrhizal Genomics Consortium"/>
            <person name="Kohler A."/>
            <person name="Kuo A."/>
            <person name="Nagy L.G."/>
            <person name="Floudas D."/>
            <person name="Copeland A."/>
            <person name="Barry K.W."/>
            <person name="Cichocki N."/>
            <person name="Veneault-Fourrey C."/>
            <person name="LaButti K."/>
            <person name="Lindquist E.A."/>
            <person name="Lipzen A."/>
            <person name="Lundell T."/>
            <person name="Morin E."/>
            <person name="Murat C."/>
            <person name="Riley R."/>
            <person name="Ohm R."/>
            <person name="Sun H."/>
            <person name="Tunlid A."/>
            <person name="Henrissat B."/>
            <person name="Grigoriev I.V."/>
            <person name="Hibbett D.S."/>
            <person name="Martin F."/>
        </authorList>
    </citation>
    <scope>NUCLEOTIDE SEQUENCE [LARGE SCALE GENOMIC DNA]</scope>
    <source>
        <strain evidence="3">h7</strain>
    </source>
</reference>
<sequence>IFGRAIKNEYLALGTFATAFSGAYLATRGGSNTAAAKPKTVQEAKESVPISATS</sequence>
<evidence type="ECO:0000256" key="1">
    <source>
        <dbReference type="SAM" id="MobiDB-lite"/>
    </source>
</evidence>
<dbReference type="InterPro" id="IPR021278">
    <property type="entry name" value="ATP19"/>
</dbReference>
<feature type="non-terminal residue" evidence="2">
    <location>
        <position position="1"/>
    </location>
</feature>
<dbReference type="HOGENOM" id="CLU_172736_0_1_1"/>
<keyword evidence="3" id="KW-1185">Reference proteome</keyword>
<dbReference type="STRING" id="686832.A0A0C2Y6K7"/>
<name>A0A0C2Y6K7_HEBCY</name>
<dbReference type="Proteomes" id="UP000053424">
    <property type="component" value="Unassembled WGS sequence"/>
</dbReference>
<dbReference type="EMBL" id="KN831803">
    <property type="protein sequence ID" value="KIM36657.1"/>
    <property type="molecule type" value="Genomic_DNA"/>
</dbReference>
<organism evidence="2 3">
    <name type="scientific">Hebeloma cylindrosporum</name>
    <dbReference type="NCBI Taxonomy" id="76867"/>
    <lineage>
        <taxon>Eukaryota</taxon>
        <taxon>Fungi</taxon>
        <taxon>Dikarya</taxon>
        <taxon>Basidiomycota</taxon>
        <taxon>Agaricomycotina</taxon>
        <taxon>Agaricomycetes</taxon>
        <taxon>Agaricomycetidae</taxon>
        <taxon>Agaricales</taxon>
        <taxon>Agaricineae</taxon>
        <taxon>Hymenogastraceae</taxon>
        <taxon>Hebeloma</taxon>
    </lineage>
</organism>
<feature type="non-terminal residue" evidence="2">
    <location>
        <position position="54"/>
    </location>
</feature>
<feature type="region of interest" description="Disordered" evidence="1">
    <location>
        <begin position="35"/>
        <end position="54"/>
    </location>
</feature>
<dbReference type="OrthoDB" id="2094445at2759"/>
<evidence type="ECO:0000313" key="3">
    <source>
        <dbReference type="Proteomes" id="UP000053424"/>
    </source>
</evidence>
<dbReference type="AlphaFoldDB" id="A0A0C2Y6K7"/>
<accession>A0A0C2Y6K7</accession>
<evidence type="ECO:0000313" key="2">
    <source>
        <dbReference type="EMBL" id="KIM36657.1"/>
    </source>
</evidence>
<gene>
    <name evidence="2" type="ORF">M413DRAFT_56025</name>
</gene>
<reference evidence="2 3" key="1">
    <citation type="submission" date="2014-04" db="EMBL/GenBank/DDBJ databases">
        <authorList>
            <consortium name="DOE Joint Genome Institute"/>
            <person name="Kuo A."/>
            <person name="Gay G."/>
            <person name="Dore J."/>
            <person name="Kohler A."/>
            <person name="Nagy L.G."/>
            <person name="Floudas D."/>
            <person name="Copeland A."/>
            <person name="Barry K.W."/>
            <person name="Cichocki N."/>
            <person name="Veneault-Fourrey C."/>
            <person name="LaButti K."/>
            <person name="Lindquist E.A."/>
            <person name="Lipzen A."/>
            <person name="Lundell T."/>
            <person name="Morin E."/>
            <person name="Murat C."/>
            <person name="Sun H."/>
            <person name="Tunlid A."/>
            <person name="Henrissat B."/>
            <person name="Grigoriev I.V."/>
            <person name="Hibbett D.S."/>
            <person name="Martin F."/>
            <person name="Nordberg H.P."/>
            <person name="Cantor M.N."/>
            <person name="Hua S.X."/>
        </authorList>
    </citation>
    <scope>NUCLEOTIDE SEQUENCE [LARGE SCALE GENOMIC DNA]</scope>
    <source>
        <strain evidence="3">h7</strain>
    </source>
</reference>